<evidence type="ECO:0000256" key="5">
    <source>
        <dbReference type="ARBA" id="ARBA00022989"/>
    </source>
</evidence>
<comment type="subcellular location">
    <subcellularLocation>
        <location evidence="1">Cell inner membrane</location>
    </subcellularLocation>
</comment>
<keyword evidence="6 7" id="KW-0472">Membrane</keyword>
<organism evidence="8 9">
    <name type="scientific">Kistimonas scapharcae</name>
    <dbReference type="NCBI Taxonomy" id="1036133"/>
    <lineage>
        <taxon>Bacteria</taxon>
        <taxon>Pseudomonadati</taxon>
        <taxon>Pseudomonadota</taxon>
        <taxon>Gammaproteobacteria</taxon>
        <taxon>Oceanospirillales</taxon>
        <taxon>Endozoicomonadaceae</taxon>
        <taxon>Kistimonas</taxon>
    </lineage>
</organism>
<dbReference type="PANTHER" id="PTHR30462:SF3">
    <property type="entry name" value="INTERMEMBRANE TRANSPORT PROTEIN PQIA"/>
    <property type="match status" value="1"/>
</dbReference>
<evidence type="ECO:0000313" key="9">
    <source>
        <dbReference type="Proteomes" id="UP001500604"/>
    </source>
</evidence>
<comment type="caution">
    <text evidence="8">The sequence shown here is derived from an EMBL/GenBank/DDBJ whole genome shotgun (WGS) entry which is preliminary data.</text>
</comment>
<evidence type="ECO:0000256" key="1">
    <source>
        <dbReference type="ARBA" id="ARBA00004533"/>
    </source>
</evidence>
<evidence type="ECO:0000256" key="3">
    <source>
        <dbReference type="ARBA" id="ARBA00022519"/>
    </source>
</evidence>
<keyword evidence="9" id="KW-1185">Reference proteome</keyword>
<name>A0ABP8V856_9GAMM</name>
<proteinExistence type="predicted"/>
<dbReference type="PANTHER" id="PTHR30462">
    <property type="entry name" value="INTERMEMBRANE TRANSPORT PROTEIN PQIB-RELATED"/>
    <property type="match status" value="1"/>
</dbReference>
<feature type="transmembrane region" description="Helical" evidence="7">
    <location>
        <begin position="89"/>
        <end position="118"/>
    </location>
</feature>
<keyword evidence="3" id="KW-0997">Cell inner membrane</keyword>
<feature type="transmembrane region" description="Helical" evidence="7">
    <location>
        <begin position="45"/>
        <end position="69"/>
    </location>
</feature>
<dbReference type="Pfam" id="PF04403">
    <property type="entry name" value="PqiA"/>
    <property type="match status" value="1"/>
</dbReference>
<evidence type="ECO:0000256" key="6">
    <source>
        <dbReference type="ARBA" id="ARBA00023136"/>
    </source>
</evidence>
<keyword evidence="4 7" id="KW-0812">Transmembrane</keyword>
<keyword evidence="2" id="KW-1003">Cell membrane</keyword>
<keyword evidence="5 7" id="KW-1133">Transmembrane helix</keyword>
<dbReference type="EMBL" id="BAABFL010000471">
    <property type="protein sequence ID" value="GAA4652200.1"/>
    <property type="molecule type" value="Genomic_DNA"/>
</dbReference>
<evidence type="ECO:0000256" key="2">
    <source>
        <dbReference type="ARBA" id="ARBA00022475"/>
    </source>
</evidence>
<evidence type="ECO:0000256" key="7">
    <source>
        <dbReference type="SAM" id="Phobius"/>
    </source>
</evidence>
<dbReference type="Proteomes" id="UP001500604">
    <property type="component" value="Unassembled WGS sequence"/>
</dbReference>
<protein>
    <submittedName>
        <fullName evidence="8">Paraquat-inducible protein A</fullName>
    </submittedName>
</protein>
<sequence length="216" mass="23795">MTTGKRLGLQQCLDCHEVCHSDLHHCPRCGATVSIRRRNSIQRTWALLITAAILFIPANLLPIMTVSQFGKGTPDTIMSGVIELMRHDMVPIALLVFTASILVPLFKLIGMVILLLAVRKGKPAQIRRHIQLYRFIEWIGRWSMLDIFMISILVALVSFGRLGTIEAGPGAVAFSSVVVLTMLAAISFDPRLLWDAIEPPARSKLPAAAVSTTDDK</sequence>
<gene>
    <name evidence="8" type="ORF">GCM10023116_44840</name>
</gene>
<accession>A0ABP8V856</accession>
<reference evidence="9" key="1">
    <citation type="journal article" date="2019" name="Int. J. Syst. Evol. Microbiol.">
        <title>The Global Catalogue of Microorganisms (GCM) 10K type strain sequencing project: providing services to taxonomists for standard genome sequencing and annotation.</title>
        <authorList>
            <consortium name="The Broad Institute Genomics Platform"/>
            <consortium name="The Broad Institute Genome Sequencing Center for Infectious Disease"/>
            <person name="Wu L."/>
            <person name="Ma J."/>
        </authorList>
    </citation>
    <scope>NUCLEOTIDE SEQUENCE [LARGE SCALE GENOMIC DNA]</scope>
    <source>
        <strain evidence="9">JCM 17805</strain>
    </source>
</reference>
<evidence type="ECO:0000313" key="8">
    <source>
        <dbReference type="EMBL" id="GAA4652200.1"/>
    </source>
</evidence>
<evidence type="ECO:0000256" key="4">
    <source>
        <dbReference type="ARBA" id="ARBA00022692"/>
    </source>
</evidence>
<feature type="transmembrane region" description="Helical" evidence="7">
    <location>
        <begin position="139"/>
        <end position="159"/>
    </location>
</feature>
<feature type="transmembrane region" description="Helical" evidence="7">
    <location>
        <begin position="171"/>
        <end position="194"/>
    </location>
</feature>
<dbReference type="InterPro" id="IPR051800">
    <property type="entry name" value="PqiA-PqiB_transport"/>
</dbReference>
<dbReference type="InterPro" id="IPR007498">
    <property type="entry name" value="PqiA-like"/>
</dbReference>
<dbReference type="RefSeq" id="WP_345198718.1">
    <property type="nucleotide sequence ID" value="NZ_BAABFL010000471.1"/>
</dbReference>